<protein>
    <recommendedName>
        <fullName evidence="3">DDE Tnp4 domain-containing protein</fullName>
    </recommendedName>
</protein>
<gene>
    <name evidence="1" type="ORF">DYB36_007554</name>
</gene>
<dbReference type="Proteomes" id="UP000265427">
    <property type="component" value="Unassembled WGS sequence"/>
</dbReference>
<sequence>MQALAESEFRFKYFPVAWYAMDITFQQTNVPTGACKEKKLYYSGKHSLYGHEVEVSVVTNGFAIDCTKFYKGNLQREHRLSPAQPGKENRRDDARSLGARRKSYDIMFQGCLALANVHVRLHPLRAEDGDANAQYINRLNAIGAKIIKTKRAAGKAYMSKRKVRLGMVLALENTFLVICLEATPNLALTMKREQ</sequence>
<accession>A0A397ABT0</accession>
<evidence type="ECO:0000313" key="2">
    <source>
        <dbReference type="Proteomes" id="UP000265427"/>
    </source>
</evidence>
<dbReference type="EMBL" id="QUSZ01007031">
    <property type="protein sequence ID" value="RHY03775.1"/>
    <property type="molecule type" value="Genomic_DNA"/>
</dbReference>
<organism evidence="1 2">
    <name type="scientific">Aphanomyces astaci</name>
    <name type="common">Crayfish plague agent</name>
    <dbReference type="NCBI Taxonomy" id="112090"/>
    <lineage>
        <taxon>Eukaryota</taxon>
        <taxon>Sar</taxon>
        <taxon>Stramenopiles</taxon>
        <taxon>Oomycota</taxon>
        <taxon>Saprolegniomycetes</taxon>
        <taxon>Saprolegniales</taxon>
        <taxon>Verrucalvaceae</taxon>
        <taxon>Aphanomyces</taxon>
    </lineage>
</organism>
<evidence type="ECO:0008006" key="3">
    <source>
        <dbReference type="Google" id="ProtNLM"/>
    </source>
</evidence>
<name>A0A397ABT0_APHAT</name>
<comment type="caution">
    <text evidence="1">The sequence shown here is derived from an EMBL/GenBank/DDBJ whole genome shotgun (WGS) entry which is preliminary data.</text>
</comment>
<dbReference type="AlphaFoldDB" id="A0A397ABT0"/>
<proteinExistence type="predicted"/>
<reference evidence="1 2" key="1">
    <citation type="submission" date="2018-08" db="EMBL/GenBank/DDBJ databases">
        <title>Aphanomyces genome sequencing and annotation.</title>
        <authorList>
            <person name="Minardi D."/>
            <person name="Oidtmann B."/>
            <person name="Van Der Giezen M."/>
            <person name="Studholme D.J."/>
        </authorList>
    </citation>
    <scope>NUCLEOTIDE SEQUENCE [LARGE SCALE GENOMIC DNA]</scope>
    <source>
        <strain evidence="1 2">Kv</strain>
    </source>
</reference>
<evidence type="ECO:0000313" key="1">
    <source>
        <dbReference type="EMBL" id="RHY03775.1"/>
    </source>
</evidence>